<dbReference type="GO" id="GO:0004497">
    <property type="term" value="F:monooxygenase activity"/>
    <property type="evidence" value="ECO:0007669"/>
    <property type="project" value="UniProtKB-KW"/>
</dbReference>
<keyword evidence="3" id="KW-1185">Reference proteome</keyword>
<dbReference type="Gene3D" id="3.30.70.100">
    <property type="match status" value="1"/>
</dbReference>
<feature type="domain" description="ABM" evidence="1">
    <location>
        <begin position="2"/>
        <end position="92"/>
    </location>
</feature>
<name>A0A934NTL2_9NOCA</name>
<dbReference type="AlphaFoldDB" id="A0A934NTL2"/>
<keyword evidence="2" id="KW-0560">Oxidoreductase</keyword>
<dbReference type="InterPro" id="IPR007138">
    <property type="entry name" value="ABM_dom"/>
</dbReference>
<dbReference type="Proteomes" id="UP000655868">
    <property type="component" value="Unassembled WGS sequence"/>
</dbReference>
<dbReference type="PROSITE" id="PS51725">
    <property type="entry name" value="ABM"/>
    <property type="match status" value="1"/>
</dbReference>
<gene>
    <name evidence="2" type="ORF">JGU71_19450</name>
</gene>
<dbReference type="Pfam" id="PF03992">
    <property type="entry name" value="ABM"/>
    <property type="match status" value="1"/>
</dbReference>
<dbReference type="EMBL" id="JAEMNV010000006">
    <property type="protein sequence ID" value="MBJ8341067.1"/>
    <property type="molecule type" value="Genomic_DNA"/>
</dbReference>
<sequence>MIIVAGHLRVDPAGREAYLDTCREVVALARAASGCLDFSLTADLLDADRINIFERWATVAELADFRGSGTDGDQGAAILDADVREFYYDREVKL</sequence>
<dbReference type="InterPro" id="IPR011008">
    <property type="entry name" value="Dimeric_a/b-barrel"/>
</dbReference>
<dbReference type="RefSeq" id="WP_199705936.1">
    <property type="nucleotide sequence ID" value="NZ_JAEMNV010000006.1"/>
</dbReference>
<evidence type="ECO:0000259" key="1">
    <source>
        <dbReference type="PROSITE" id="PS51725"/>
    </source>
</evidence>
<proteinExistence type="predicted"/>
<protein>
    <submittedName>
        <fullName evidence="2">Antibiotic biosynthesis monooxygenase</fullName>
    </submittedName>
</protein>
<dbReference type="SUPFAM" id="SSF54909">
    <property type="entry name" value="Dimeric alpha+beta barrel"/>
    <property type="match status" value="1"/>
</dbReference>
<reference evidence="2" key="1">
    <citation type="submission" date="2020-12" db="EMBL/GenBank/DDBJ databases">
        <title>Antrihabitans popcorni sp. nov. and Antrihabitans auranticaus sp. nov., isolated from a larva cave.</title>
        <authorList>
            <person name="Lee S.D."/>
            <person name="Kim I.S."/>
        </authorList>
    </citation>
    <scope>NUCLEOTIDE SEQUENCE</scope>
    <source>
        <strain evidence="2">YC3-6</strain>
    </source>
</reference>
<comment type="caution">
    <text evidence="2">The sequence shown here is derived from an EMBL/GenBank/DDBJ whole genome shotgun (WGS) entry which is preliminary data.</text>
</comment>
<evidence type="ECO:0000313" key="2">
    <source>
        <dbReference type="EMBL" id="MBJ8341067.1"/>
    </source>
</evidence>
<evidence type="ECO:0000313" key="3">
    <source>
        <dbReference type="Proteomes" id="UP000655868"/>
    </source>
</evidence>
<accession>A0A934NTL2</accession>
<keyword evidence="2" id="KW-0503">Monooxygenase</keyword>
<organism evidence="2 3">
    <name type="scientific">Antrihabitans stalagmiti</name>
    <dbReference type="NCBI Taxonomy" id="2799499"/>
    <lineage>
        <taxon>Bacteria</taxon>
        <taxon>Bacillati</taxon>
        <taxon>Actinomycetota</taxon>
        <taxon>Actinomycetes</taxon>
        <taxon>Mycobacteriales</taxon>
        <taxon>Nocardiaceae</taxon>
        <taxon>Antrihabitans</taxon>
    </lineage>
</organism>